<sequence length="284" mass="31305">MGFLLRLFSKNALFVFFIFLQIIALVLIFSKNAMQKSWVAGQSAALNSWISGYIDEGVSYLKLKQTNEDLVAQNKALMLELYGKEGAKNPVFRKVHDTLGGGQIYTFVDGEIVFNSINRRNNYFTINRGKRDGVLPQMGVMAPKGIAGIVINSTDSYALVQSVLSVNKIRINAALKKSGYFGTLTWNGDNSRVMHLADIPKYVALKIGDSVVTDGKSAIFPKGVMIGTVAGYSVDNKTGFWDISVELSEKMGALSKVYVVKNLKKAEVQKIQDTLQAVIKKEND</sequence>
<proteinExistence type="inferred from homology"/>
<keyword evidence="5" id="KW-0812">Transmembrane</keyword>
<dbReference type="OrthoDB" id="9811827at2"/>
<protein>
    <recommendedName>
        <fullName evidence="2">Cell shape-determining protein MreC</fullName>
    </recommendedName>
    <alternativeName>
        <fullName evidence="4">Cell shape protein MreC</fullName>
    </alternativeName>
</protein>
<dbReference type="InterPro" id="IPR042175">
    <property type="entry name" value="Cell/Rod_MreC_2"/>
</dbReference>
<dbReference type="eggNOG" id="COG1792">
    <property type="taxonomic scope" value="Bacteria"/>
</dbReference>
<dbReference type="PANTHER" id="PTHR34138:SF1">
    <property type="entry name" value="CELL SHAPE-DETERMINING PROTEIN MREC"/>
    <property type="match status" value="1"/>
</dbReference>
<dbReference type="STRING" id="445961.IW15_01480"/>
<dbReference type="GO" id="GO:0008360">
    <property type="term" value="P:regulation of cell shape"/>
    <property type="evidence" value="ECO:0007669"/>
    <property type="project" value="UniProtKB-KW"/>
</dbReference>
<accession>A0A086ABS9</accession>
<evidence type="ECO:0000256" key="3">
    <source>
        <dbReference type="ARBA" id="ARBA00022960"/>
    </source>
</evidence>
<dbReference type="InterPro" id="IPR042177">
    <property type="entry name" value="Cell/Rod_1"/>
</dbReference>
<keyword evidence="3" id="KW-0133">Cell shape</keyword>
<evidence type="ECO:0000313" key="8">
    <source>
        <dbReference type="Proteomes" id="UP000028705"/>
    </source>
</evidence>
<dbReference type="Gene3D" id="2.40.10.340">
    <property type="entry name" value="Rod shape-determining protein MreC, domain 1"/>
    <property type="match status" value="1"/>
</dbReference>
<comment type="similarity">
    <text evidence="1">Belongs to the MreC family.</text>
</comment>
<gene>
    <name evidence="7" type="ORF">IW15_01480</name>
</gene>
<dbReference type="GO" id="GO:0005886">
    <property type="term" value="C:plasma membrane"/>
    <property type="evidence" value="ECO:0007669"/>
    <property type="project" value="TreeGrafter"/>
</dbReference>
<dbReference type="Gene3D" id="2.40.10.350">
    <property type="entry name" value="Rod shape-determining protein MreC, domain 2"/>
    <property type="match status" value="1"/>
</dbReference>
<dbReference type="Pfam" id="PF04085">
    <property type="entry name" value="MreC"/>
    <property type="match status" value="1"/>
</dbReference>
<dbReference type="AlphaFoldDB" id="A0A086ABS9"/>
<evidence type="ECO:0000313" key="7">
    <source>
        <dbReference type="EMBL" id="KFF14143.1"/>
    </source>
</evidence>
<dbReference type="NCBIfam" id="NF010532">
    <property type="entry name" value="PRK13922.9-3"/>
    <property type="match status" value="1"/>
</dbReference>
<reference evidence="7 8" key="1">
    <citation type="submission" date="2014-07" db="EMBL/GenBank/DDBJ databases">
        <title>Genome of Chryseobacterium soli DSM 19298.</title>
        <authorList>
            <person name="Stropko S.J."/>
            <person name="Pipes S.E."/>
            <person name="Newman J."/>
        </authorList>
    </citation>
    <scope>NUCLEOTIDE SEQUENCE [LARGE SCALE GENOMIC DNA]</scope>
    <source>
        <strain evidence="7 8">DSM 19298</strain>
    </source>
</reference>
<dbReference type="Proteomes" id="UP000028705">
    <property type="component" value="Unassembled WGS sequence"/>
</dbReference>
<keyword evidence="5" id="KW-0472">Membrane</keyword>
<evidence type="ECO:0000256" key="2">
    <source>
        <dbReference type="ARBA" id="ARBA00013855"/>
    </source>
</evidence>
<evidence type="ECO:0000259" key="6">
    <source>
        <dbReference type="Pfam" id="PF04085"/>
    </source>
</evidence>
<evidence type="ECO:0000256" key="5">
    <source>
        <dbReference type="SAM" id="Phobius"/>
    </source>
</evidence>
<evidence type="ECO:0000256" key="1">
    <source>
        <dbReference type="ARBA" id="ARBA00009369"/>
    </source>
</evidence>
<dbReference type="EMBL" id="JPRH01000001">
    <property type="protein sequence ID" value="KFF14143.1"/>
    <property type="molecule type" value="Genomic_DNA"/>
</dbReference>
<name>A0A086ABS9_9FLAO</name>
<dbReference type="PANTHER" id="PTHR34138">
    <property type="entry name" value="CELL SHAPE-DETERMINING PROTEIN MREC"/>
    <property type="match status" value="1"/>
</dbReference>
<evidence type="ECO:0000256" key="4">
    <source>
        <dbReference type="ARBA" id="ARBA00032089"/>
    </source>
</evidence>
<feature type="domain" description="Rod shape-determining protein MreC beta-barrel core" evidence="6">
    <location>
        <begin position="112"/>
        <end position="261"/>
    </location>
</feature>
<dbReference type="InterPro" id="IPR007221">
    <property type="entry name" value="MreC"/>
</dbReference>
<dbReference type="InterPro" id="IPR055342">
    <property type="entry name" value="MreC_beta-barrel_core"/>
</dbReference>
<keyword evidence="5" id="KW-1133">Transmembrane helix</keyword>
<feature type="transmembrane region" description="Helical" evidence="5">
    <location>
        <begin position="12"/>
        <end position="29"/>
    </location>
</feature>
<organism evidence="7 8">
    <name type="scientific">Chryseobacterium soli</name>
    <dbReference type="NCBI Taxonomy" id="445961"/>
    <lineage>
        <taxon>Bacteria</taxon>
        <taxon>Pseudomonadati</taxon>
        <taxon>Bacteroidota</taxon>
        <taxon>Flavobacteriia</taxon>
        <taxon>Flavobacteriales</taxon>
        <taxon>Weeksellaceae</taxon>
        <taxon>Chryseobacterium group</taxon>
        <taxon>Chryseobacterium</taxon>
    </lineage>
</organism>
<comment type="caution">
    <text evidence="7">The sequence shown here is derived from an EMBL/GenBank/DDBJ whole genome shotgun (WGS) entry which is preliminary data.</text>
</comment>
<dbReference type="RefSeq" id="WP_034708720.1">
    <property type="nucleotide sequence ID" value="NZ_JAODPJ010000002.1"/>
</dbReference>
<keyword evidence="8" id="KW-1185">Reference proteome</keyword>